<dbReference type="AlphaFoldDB" id="A0A5B7D2Z3"/>
<dbReference type="EMBL" id="VSRR010000505">
    <property type="protein sequence ID" value="MPC16422.1"/>
    <property type="molecule type" value="Genomic_DNA"/>
</dbReference>
<comment type="caution">
    <text evidence="2">The sequence shown here is derived from an EMBL/GenBank/DDBJ whole genome shotgun (WGS) entry which is preliminary data.</text>
</comment>
<evidence type="ECO:0000313" key="3">
    <source>
        <dbReference type="Proteomes" id="UP000324222"/>
    </source>
</evidence>
<gene>
    <name evidence="2" type="ORF">E2C01_009246</name>
</gene>
<proteinExistence type="predicted"/>
<evidence type="ECO:0000256" key="1">
    <source>
        <dbReference type="SAM" id="MobiDB-lite"/>
    </source>
</evidence>
<organism evidence="2 3">
    <name type="scientific">Portunus trituberculatus</name>
    <name type="common">Swimming crab</name>
    <name type="synonym">Neptunus trituberculatus</name>
    <dbReference type="NCBI Taxonomy" id="210409"/>
    <lineage>
        <taxon>Eukaryota</taxon>
        <taxon>Metazoa</taxon>
        <taxon>Ecdysozoa</taxon>
        <taxon>Arthropoda</taxon>
        <taxon>Crustacea</taxon>
        <taxon>Multicrustacea</taxon>
        <taxon>Malacostraca</taxon>
        <taxon>Eumalacostraca</taxon>
        <taxon>Eucarida</taxon>
        <taxon>Decapoda</taxon>
        <taxon>Pleocyemata</taxon>
        <taxon>Brachyura</taxon>
        <taxon>Eubrachyura</taxon>
        <taxon>Portunoidea</taxon>
        <taxon>Portunidae</taxon>
        <taxon>Portuninae</taxon>
        <taxon>Portunus</taxon>
    </lineage>
</organism>
<protein>
    <submittedName>
        <fullName evidence="2">Uncharacterized protein</fullName>
    </submittedName>
</protein>
<feature type="region of interest" description="Disordered" evidence="1">
    <location>
        <begin position="119"/>
        <end position="138"/>
    </location>
</feature>
<reference evidence="2 3" key="1">
    <citation type="submission" date="2019-05" db="EMBL/GenBank/DDBJ databases">
        <title>Another draft genome of Portunus trituberculatus and its Hox gene families provides insights of decapod evolution.</title>
        <authorList>
            <person name="Jeong J.-H."/>
            <person name="Song I."/>
            <person name="Kim S."/>
            <person name="Choi T."/>
            <person name="Kim D."/>
            <person name="Ryu S."/>
            <person name="Kim W."/>
        </authorList>
    </citation>
    <scope>NUCLEOTIDE SEQUENCE [LARGE SCALE GENOMIC DNA]</scope>
    <source>
        <tissue evidence="2">Muscle</tissue>
    </source>
</reference>
<dbReference type="Proteomes" id="UP000324222">
    <property type="component" value="Unassembled WGS sequence"/>
</dbReference>
<name>A0A5B7D2Z3_PORTR</name>
<accession>A0A5B7D2Z3</accession>
<evidence type="ECO:0000313" key="2">
    <source>
        <dbReference type="EMBL" id="MPC16422.1"/>
    </source>
</evidence>
<keyword evidence="3" id="KW-1185">Reference proteome</keyword>
<sequence>MTPSEGFESTVSLEAPTSSLAVWESSVAAADCAPLVTGAPSTPAASPVAEAACVAIRVETFLLPHVRNDALTLLFLVCNETTELLPLLLLICNHRLFPQQVWDKACDSQQVWDHRKSLQRLRGRPRDPAEGNKLAVSE</sequence>